<accession>A0A438KMU5</accession>
<keyword evidence="2" id="KW-0812">Transmembrane</keyword>
<feature type="domain" description="P-type ATPase A" evidence="3">
    <location>
        <begin position="141"/>
        <end position="224"/>
    </location>
</feature>
<name>A0A438KMU5_VITVI</name>
<keyword evidence="1" id="KW-0460">Magnesium</keyword>
<evidence type="ECO:0000313" key="4">
    <source>
        <dbReference type="EMBL" id="RVX22525.1"/>
    </source>
</evidence>
<gene>
    <name evidence="4" type="primary">ECA3_4</name>
    <name evidence="4" type="ORF">CK203_012737</name>
</gene>
<dbReference type="Proteomes" id="UP000288805">
    <property type="component" value="Unassembled WGS sequence"/>
</dbReference>
<evidence type="ECO:0000259" key="3">
    <source>
        <dbReference type="Pfam" id="PF00122"/>
    </source>
</evidence>
<keyword evidence="2" id="KW-0472">Membrane</keyword>
<evidence type="ECO:0000256" key="1">
    <source>
        <dbReference type="ARBA" id="ARBA00022842"/>
    </source>
</evidence>
<dbReference type="EMBL" id="QGNW01000003">
    <property type="protein sequence ID" value="RVX22525.1"/>
    <property type="molecule type" value="Genomic_DNA"/>
</dbReference>
<comment type="caution">
    <text evidence="4">The sequence shown here is derived from an EMBL/GenBank/DDBJ whole genome shotgun (WGS) entry which is preliminary data.</text>
</comment>
<protein>
    <submittedName>
        <fullName evidence="4">Calcium-transporting ATPase 3, endoplasmic reticulum-type</fullName>
    </submittedName>
</protein>
<keyword evidence="2" id="KW-1133">Transmembrane helix</keyword>
<dbReference type="Pfam" id="PF00122">
    <property type="entry name" value="E1-E2_ATPase"/>
    <property type="match status" value="1"/>
</dbReference>
<dbReference type="Gene3D" id="2.70.150.10">
    <property type="entry name" value="Calcium-transporting ATPase, cytoplasmic transduction domain A"/>
    <property type="match status" value="1"/>
</dbReference>
<reference evidence="4 5" key="1">
    <citation type="journal article" date="2018" name="PLoS Genet.">
        <title>Population sequencing reveals clonal diversity and ancestral inbreeding in the grapevine cultivar Chardonnay.</title>
        <authorList>
            <person name="Roach M.J."/>
            <person name="Johnson D.L."/>
            <person name="Bohlmann J."/>
            <person name="van Vuuren H.J."/>
            <person name="Jones S.J."/>
            <person name="Pretorius I.S."/>
            <person name="Schmidt S.A."/>
            <person name="Borneman A.R."/>
        </authorList>
    </citation>
    <scope>NUCLEOTIDE SEQUENCE [LARGE SCALE GENOMIC DNA]</scope>
    <source>
        <strain evidence="5">cv. Chardonnay</strain>
        <tissue evidence="4">Leaf</tissue>
    </source>
</reference>
<feature type="transmembrane region" description="Helical" evidence="2">
    <location>
        <begin position="25"/>
        <end position="47"/>
    </location>
</feature>
<dbReference type="PANTHER" id="PTHR42861">
    <property type="entry name" value="CALCIUM-TRANSPORTING ATPASE"/>
    <property type="match status" value="1"/>
</dbReference>
<sequence>MGSSANCGCDALILFLPTLKPSNRLLSFALNIILINTSATIFILEYLGPIGIVSLIPGHRGGIRAVCNAAGFELAIEAHIGIIGECDNDKRVGASNLMLERILGIIGVLSHLFSWKFSSENEEANKLAKRDAISLELRAYQADIATVLRNGCFSILPATDLVPGDIVEVSVGCKIPADMRMIEMLSNQLRVDQAILTGLNINLQKSEMVTVGVERLASSFRCKVGNLPTLYLALPLRVVHNSCVVWGLVEQRFKNRLASWKKKRLKVFNQALLSKWLSRFANEHDILWRKFIQAKYGEMDGGWSTLVRVQGVGMDNLHGKEDRKGKFSVKSYYISFSGGSQEMFLAKEIWRSLKNLSFCMGSSSKEDLNHRYPHEKRVDNGK</sequence>
<evidence type="ECO:0000256" key="2">
    <source>
        <dbReference type="SAM" id="Phobius"/>
    </source>
</evidence>
<organism evidence="4 5">
    <name type="scientific">Vitis vinifera</name>
    <name type="common">Grape</name>
    <dbReference type="NCBI Taxonomy" id="29760"/>
    <lineage>
        <taxon>Eukaryota</taxon>
        <taxon>Viridiplantae</taxon>
        <taxon>Streptophyta</taxon>
        <taxon>Embryophyta</taxon>
        <taxon>Tracheophyta</taxon>
        <taxon>Spermatophyta</taxon>
        <taxon>Magnoliopsida</taxon>
        <taxon>eudicotyledons</taxon>
        <taxon>Gunneridae</taxon>
        <taxon>Pentapetalae</taxon>
        <taxon>rosids</taxon>
        <taxon>Vitales</taxon>
        <taxon>Vitaceae</taxon>
        <taxon>Viteae</taxon>
        <taxon>Vitis</taxon>
    </lineage>
</organism>
<dbReference type="SUPFAM" id="SSF81653">
    <property type="entry name" value="Calcium ATPase, transduction domain A"/>
    <property type="match status" value="1"/>
</dbReference>
<evidence type="ECO:0000313" key="5">
    <source>
        <dbReference type="Proteomes" id="UP000288805"/>
    </source>
</evidence>
<dbReference type="AlphaFoldDB" id="A0A438KMU5"/>
<proteinExistence type="predicted"/>
<dbReference type="InterPro" id="IPR059000">
    <property type="entry name" value="ATPase_P-type_domA"/>
</dbReference>
<dbReference type="InterPro" id="IPR008250">
    <property type="entry name" value="ATPase_P-typ_transduc_dom_A_sf"/>
</dbReference>